<keyword evidence="4" id="KW-0808">Transferase</keyword>
<feature type="transmembrane region" description="Helical" evidence="8">
    <location>
        <begin position="200"/>
        <end position="232"/>
    </location>
</feature>
<dbReference type="GO" id="GO:0009103">
    <property type="term" value="P:lipopolysaccharide biosynthetic process"/>
    <property type="evidence" value="ECO:0007669"/>
    <property type="project" value="UniProtKB-ARBA"/>
</dbReference>
<gene>
    <name evidence="10" type="ORF">A6769_37450</name>
</gene>
<feature type="transmembrane region" description="Helical" evidence="8">
    <location>
        <begin position="244"/>
        <end position="268"/>
    </location>
</feature>
<dbReference type="InterPro" id="IPR038731">
    <property type="entry name" value="RgtA/B/C-like"/>
</dbReference>
<dbReference type="AlphaFoldDB" id="A0A367S5C9"/>
<keyword evidence="7 8" id="KW-0472">Membrane</keyword>
<comment type="subcellular location">
    <subcellularLocation>
        <location evidence="1">Cell membrane</location>
        <topology evidence="1">Multi-pass membrane protein</topology>
    </subcellularLocation>
</comment>
<protein>
    <recommendedName>
        <fullName evidence="9">Glycosyltransferase RgtA/B/C/D-like domain-containing protein</fullName>
    </recommendedName>
</protein>
<evidence type="ECO:0000259" key="9">
    <source>
        <dbReference type="Pfam" id="PF13231"/>
    </source>
</evidence>
<feature type="transmembrane region" description="Helical" evidence="8">
    <location>
        <begin position="12"/>
        <end position="28"/>
    </location>
</feature>
<evidence type="ECO:0000256" key="2">
    <source>
        <dbReference type="ARBA" id="ARBA00022475"/>
    </source>
</evidence>
<feature type="domain" description="Glycosyltransferase RgtA/B/C/D-like" evidence="9">
    <location>
        <begin position="94"/>
        <end position="259"/>
    </location>
</feature>
<evidence type="ECO:0000256" key="3">
    <source>
        <dbReference type="ARBA" id="ARBA00022676"/>
    </source>
</evidence>
<evidence type="ECO:0000256" key="6">
    <source>
        <dbReference type="ARBA" id="ARBA00022989"/>
    </source>
</evidence>
<feature type="transmembrane region" description="Helical" evidence="8">
    <location>
        <begin position="116"/>
        <end position="136"/>
    </location>
</feature>
<feature type="transmembrane region" description="Helical" evidence="8">
    <location>
        <begin position="170"/>
        <end position="188"/>
    </location>
</feature>
<reference evidence="10 11" key="1">
    <citation type="submission" date="2016-04" db="EMBL/GenBank/DDBJ databases">
        <authorList>
            <person name="Evans L.H."/>
            <person name="Alamgir A."/>
            <person name="Owens N."/>
            <person name="Weber N.D."/>
            <person name="Virtaneva K."/>
            <person name="Barbian K."/>
            <person name="Babar A."/>
            <person name="Rosenke K."/>
        </authorList>
    </citation>
    <scope>NUCLEOTIDE SEQUENCE [LARGE SCALE GENOMIC DNA]</scope>
    <source>
        <strain evidence="10">NIES-2108</strain>
    </source>
</reference>
<organism evidence="10 11">
    <name type="scientific">Nostoc punctiforme NIES-2108</name>
    <dbReference type="NCBI Taxonomy" id="1356359"/>
    <lineage>
        <taxon>Bacteria</taxon>
        <taxon>Bacillati</taxon>
        <taxon>Cyanobacteriota</taxon>
        <taxon>Cyanophyceae</taxon>
        <taxon>Nostocales</taxon>
        <taxon>Nostocaceae</taxon>
        <taxon>Nostoc</taxon>
    </lineage>
</organism>
<feature type="transmembrane region" description="Helical" evidence="8">
    <location>
        <begin position="368"/>
        <end position="386"/>
    </location>
</feature>
<evidence type="ECO:0000256" key="4">
    <source>
        <dbReference type="ARBA" id="ARBA00022679"/>
    </source>
</evidence>
<proteinExistence type="predicted"/>
<evidence type="ECO:0000313" key="11">
    <source>
        <dbReference type="Proteomes" id="UP000252085"/>
    </source>
</evidence>
<keyword evidence="3" id="KW-0328">Glycosyltransferase</keyword>
<evidence type="ECO:0000256" key="7">
    <source>
        <dbReference type="ARBA" id="ARBA00023136"/>
    </source>
</evidence>
<feature type="transmembrane region" description="Helical" evidence="8">
    <location>
        <begin position="336"/>
        <end position="353"/>
    </location>
</feature>
<dbReference type="EMBL" id="LXQE01000009">
    <property type="protein sequence ID" value="RCJ42482.1"/>
    <property type="molecule type" value="Genomic_DNA"/>
</dbReference>
<dbReference type="Pfam" id="PF13231">
    <property type="entry name" value="PMT_2"/>
    <property type="match status" value="1"/>
</dbReference>
<name>A0A367S5C9_NOSPU</name>
<dbReference type="GO" id="GO:0016763">
    <property type="term" value="F:pentosyltransferase activity"/>
    <property type="evidence" value="ECO:0007669"/>
    <property type="project" value="TreeGrafter"/>
</dbReference>
<evidence type="ECO:0000256" key="5">
    <source>
        <dbReference type="ARBA" id="ARBA00022692"/>
    </source>
</evidence>
<dbReference type="PANTHER" id="PTHR33908">
    <property type="entry name" value="MANNOSYLTRANSFERASE YKCB-RELATED"/>
    <property type="match status" value="1"/>
</dbReference>
<feature type="transmembrane region" description="Helical" evidence="8">
    <location>
        <begin position="398"/>
        <end position="416"/>
    </location>
</feature>
<keyword evidence="2" id="KW-1003">Cell membrane</keyword>
<dbReference type="GO" id="GO:0005886">
    <property type="term" value="C:plasma membrane"/>
    <property type="evidence" value="ECO:0007669"/>
    <property type="project" value="UniProtKB-SubCell"/>
</dbReference>
<keyword evidence="5 8" id="KW-0812">Transmembrane</keyword>
<evidence type="ECO:0000313" key="10">
    <source>
        <dbReference type="EMBL" id="RCJ42482.1"/>
    </source>
</evidence>
<comment type="caution">
    <text evidence="10">The sequence shown here is derived from an EMBL/GenBank/DDBJ whole genome shotgun (WGS) entry which is preliminary data.</text>
</comment>
<accession>A0A367S5C9</accession>
<keyword evidence="6 8" id="KW-1133">Transmembrane helix</keyword>
<feature type="transmembrane region" description="Helical" evidence="8">
    <location>
        <begin position="311"/>
        <end position="329"/>
    </location>
</feature>
<evidence type="ECO:0000256" key="8">
    <source>
        <dbReference type="SAM" id="Phobius"/>
    </source>
</evidence>
<dbReference type="Proteomes" id="UP000252085">
    <property type="component" value="Unassembled WGS sequence"/>
</dbReference>
<sequence>MRHLQLAPNRLRFLIVVLLMVGIFFRFFNLDHKVYWHDETFTSLRISGYTANEAKQQIFNGRIINKESFAKFQSPNMEKGLRDTIISLEVDDPQHPPLYYILARFWVGIFGNSVTVIRSLSAFISLLIFPSIYWLCRELFRTSAWVSEVAIALMAISPIHLVYAQEAREYILWIVTVLLCSASLLRALRLESKDRVLRILNWGIYAVTLALSLYTFLFSGFVVVAHGLYVIAIAKFRFTKTVKAYLLASLAGFLAFTYWIIVLIVNLLQVKSSTAWTKRYLPLDGLIKSWLLQLNRIFLDLDLGFENPFTYVITPFFLVLIGYSIYFICRKTNYKTWLFIVTLIMIPALPLMLPDLLFGGIRSLAERYLLISYLGIQLAVTYLLATQLHNKSFVRRRIWQTIMGLVIICGLVSYGVSSQAETWWSKVISYGNPQVAKIINQATHPLLISNDSGINYGNIFSLSYLLEPKVQFQLVKDRSIPNIPDEFTDIFLLNPSDTWRKQIETNYNYKTFVVYGDKNYLLWKIENPHSDVFFEKIRT</sequence>
<dbReference type="InterPro" id="IPR050297">
    <property type="entry name" value="LipidA_mod_glycosyltrf_83"/>
</dbReference>
<dbReference type="PANTHER" id="PTHR33908:SF11">
    <property type="entry name" value="MEMBRANE PROTEIN"/>
    <property type="match status" value="1"/>
</dbReference>
<evidence type="ECO:0000256" key="1">
    <source>
        <dbReference type="ARBA" id="ARBA00004651"/>
    </source>
</evidence>